<keyword evidence="4 9" id="KW-1133">Transmembrane helix</keyword>
<dbReference type="InterPro" id="IPR013099">
    <property type="entry name" value="K_chnl_dom"/>
</dbReference>
<keyword evidence="12" id="KW-1185">Reference proteome</keyword>
<sequence length="340" mass="38458">MQVFCMRLKQYWRRPCTCITYTLVLIGYSVTGALIFMLSELNDSTRLKCVYDQRCLKERIRAIDQLSGLFTANSSNALKLLQVEDIINELDFCHRNSSGFVPKIFNYLDSMAYSISVYTTVGYGLLAPRTTFGRIATLIYGIIGIPLYMAFSMEVGDWIDEVFDSIAIWIRRKFQKKENKVDTTKLIEEELAHGTEAENSKGIQFGLICLLCFVYLSIFPVFVMFLERIKGNDWDYISSVHFVFASVTLIGFGDLMATREFYLTFLLPCIFVGQILLAVLITKMVTFIRNALAPYAEPSANVTPVIGKPVVCTDRSMSNKSKASVKDLNTCISSSLSPDR</sequence>
<feature type="transmembrane region" description="Helical" evidence="9">
    <location>
        <begin position="132"/>
        <end position="151"/>
    </location>
</feature>
<feature type="transmembrane region" description="Helical" evidence="9">
    <location>
        <begin position="21"/>
        <end position="38"/>
    </location>
</feature>
<evidence type="ECO:0000313" key="11">
    <source>
        <dbReference type="EMBL" id="KAI1720379.1"/>
    </source>
</evidence>
<feature type="transmembrane region" description="Helical" evidence="9">
    <location>
        <begin position="236"/>
        <end position="255"/>
    </location>
</feature>
<dbReference type="EMBL" id="JAKKPZ010000006">
    <property type="protein sequence ID" value="KAI1720379.1"/>
    <property type="molecule type" value="Genomic_DNA"/>
</dbReference>
<dbReference type="GO" id="GO:0005886">
    <property type="term" value="C:plasma membrane"/>
    <property type="evidence" value="ECO:0007669"/>
    <property type="project" value="TreeGrafter"/>
</dbReference>
<keyword evidence="3 8" id="KW-0812">Transmembrane</keyword>
<keyword evidence="6 9" id="KW-0472">Membrane</keyword>
<accession>A0AAD4NCW0</accession>
<feature type="transmembrane region" description="Helical" evidence="9">
    <location>
        <begin position="261"/>
        <end position="281"/>
    </location>
</feature>
<dbReference type="GO" id="GO:0015271">
    <property type="term" value="F:outward rectifier potassium channel activity"/>
    <property type="evidence" value="ECO:0007669"/>
    <property type="project" value="TreeGrafter"/>
</dbReference>
<evidence type="ECO:0000313" key="12">
    <source>
        <dbReference type="Proteomes" id="UP001201812"/>
    </source>
</evidence>
<dbReference type="GO" id="GO:0022841">
    <property type="term" value="F:potassium ion leak channel activity"/>
    <property type="evidence" value="ECO:0007669"/>
    <property type="project" value="TreeGrafter"/>
</dbReference>
<evidence type="ECO:0000256" key="6">
    <source>
        <dbReference type="ARBA" id="ARBA00023136"/>
    </source>
</evidence>
<keyword evidence="2 8" id="KW-0813">Transport</keyword>
<evidence type="ECO:0000256" key="7">
    <source>
        <dbReference type="ARBA" id="ARBA00023303"/>
    </source>
</evidence>
<feature type="domain" description="Potassium channel" evidence="10">
    <location>
        <begin position="102"/>
        <end position="159"/>
    </location>
</feature>
<evidence type="ECO:0000256" key="8">
    <source>
        <dbReference type="RuleBase" id="RU003857"/>
    </source>
</evidence>
<dbReference type="Pfam" id="PF07885">
    <property type="entry name" value="Ion_trans_2"/>
    <property type="match status" value="2"/>
</dbReference>
<evidence type="ECO:0000256" key="9">
    <source>
        <dbReference type="SAM" id="Phobius"/>
    </source>
</evidence>
<dbReference type="GO" id="GO:0030322">
    <property type="term" value="P:stabilization of membrane potential"/>
    <property type="evidence" value="ECO:0007669"/>
    <property type="project" value="TreeGrafter"/>
</dbReference>
<evidence type="ECO:0000256" key="4">
    <source>
        <dbReference type="ARBA" id="ARBA00022989"/>
    </source>
</evidence>
<dbReference type="PANTHER" id="PTHR11003">
    <property type="entry name" value="POTASSIUM CHANNEL, SUBFAMILY K"/>
    <property type="match status" value="1"/>
</dbReference>
<dbReference type="Proteomes" id="UP001201812">
    <property type="component" value="Unassembled WGS sequence"/>
</dbReference>
<comment type="similarity">
    <text evidence="8">Belongs to the two pore domain potassium channel (TC 1.A.1.8) family.</text>
</comment>
<comment type="caution">
    <text evidence="11">The sequence shown here is derived from an EMBL/GenBank/DDBJ whole genome shotgun (WGS) entry which is preliminary data.</text>
</comment>
<dbReference type="Gene3D" id="1.10.287.70">
    <property type="match status" value="1"/>
</dbReference>
<evidence type="ECO:0000256" key="1">
    <source>
        <dbReference type="ARBA" id="ARBA00004141"/>
    </source>
</evidence>
<evidence type="ECO:0000256" key="5">
    <source>
        <dbReference type="ARBA" id="ARBA00023065"/>
    </source>
</evidence>
<keyword evidence="7 8" id="KW-0407">Ion channel</keyword>
<proteinExistence type="inferred from homology"/>
<feature type="domain" description="Potassium channel" evidence="10">
    <location>
        <begin position="214"/>
        <end position="289"/>
    </location>
</feature>
<gene>
    <name evidence="11" type="ORF">DdX_05767</name>
</gene>
<dbReference type="AlphaFoldDB" id="A0AAD4NCW0"/>
<feature type="transmembrane region" description="Helical" evidence="9">
    <location>
        <begin position="203"/>
        <end position="224"/>
    </location>
</feature>
<dbReference type="SUPFAM" id="SSF81324">
    <property type="entry name" value="Voltage-gated potassium channels"/>
    <property type="match status" value="2"/>
</dbReference>
<protein>
    <submittedName>
        <fullName evidence="11">Ion channel domain-containing protein</fullName>
    </submittedName>
</protein>
<dbReference type="PRINTS" id="PR01333">
    <property type="entry name" value="2POREKCHANEL"/>
</dbReference>
<reference evidence="11" key="1">
    <citation type="submission" date="2022-01" db="EMBL/GenBank/DDBJ databases">
        <title>Genome Sequence Resource for Two Populations of Ditylenchus destructor, the Migratory Endoparasitic Phytonematode.</title>
        <authorList>
            <person name="Zhang H."/>
            <person name="Lin R."/>
            <person name="Xie B."/>
        </authorList>
    </citation>
    <scope>NUCLEOTIDE SEQUENCE</scope>
    <source>
        <strain evidence="11">BazhouSP</strain>
    </source>
</reference>
<evidence type="ECO:0000256" key="2">
    <source>
        <dbReference type="ARBA" id="ARBA00022448"/>
    </source>
</evidence>
<keyword evidence="5 8" id="KW-0406">Ion transport</keyword>
<evidence type="ECO:0000256" key="3">
    <source>
        <dbReference type="ARBA" id="ARBA00022692"/>
    </source>
</evidence>
<dbReference type="PANTHER" id="PTHR11003:SF334">
    <property type="entry name" value="FI03418P"/>
    <property type="match status" value="1"/>
</dbReference>
<organism evidence="11 12">
    <name type="scientific">Ditylenchus destructor</name>
    <dbReference type="NCBI Taxonomy" id="166010"/>
    <lineage>
        <taxon>Eukaryota</taxon>
        <taxon>Metazoa</taxon>
        <taxon>Ecdysozoa</taxon>
        <taxon>Nematoda</taxon>
        <taxon>Chromadorea</taxon>
        <taxon>Rhabditida</taxon>
        <taxon>Tylenchina</taxon>
        <taxon>Tylenchomorpha</taxon>
        <taxon>Sphaerularioidea</taxon>
        <taxon>Anguinidae</taxon>
        <taxon>Anguininae</taxon>
        <taxon>Ditylenchus</taxon>
    </lineage>
</organism>
<dbReference type="InterPro" id="IPR003280">
    <property type="entry name" value="2pore_dom_K_chnl"/>
</dbReference>
<feature type="transmembrane region" description="Helical" evidence="9">
    <location>
        <begin position="104"/>
        <end position="125"/>
    </location>
</feature>
<name>A0AAD4NCW0_9BILA</name>
<comment type="subcellular location">
    <subcellularLocation>
        <location evidence="1">Membrane</location>
        <topology evidence="1">Multi-pass membrane protein</topology>
    </subcellularLocation>
</comment>
<evidence type="ECO:0000259" key="10">
    <source>
        <dbReference type="Pfam" id="PF07885"/>
    </source>
</evidence>